<evidence type="ECO:0000256" key="8">
    <source>
        <dbReference type="SAM" id="Phobius"/>
    </source>
</evidence>
<dbReference type="GO" id="GO:0055085">
    <property type="term" value="P:transmembrane transport"/>
    <property type="evidence" value="ECO:0007669"/>
    <property type="project" value="InterPro"/>
</dbReference>
<feature type="transmembrane region" description="Helical" evidence="8">
    <location>
        <begin position="226"/>
        <end position="249"/>
    </location>
</feature>
<comment type="caution">
    <text evidence="9">The sequence shown here is derived from an EMBL/GenBank/DDBJ whole genome shotgun (WGS) entry which is preliminary data.</text>
</comment>
<dbReference type="InterPro" id="IPR038770">
    <property type="entry name" value="Na+/solute_symporter_sf"/>
</dbReference>
<dbReference type="RefSeq" id="WP_104675710.1">
    <property type="nucleotide sequence ID" value="NZ_JADNPC010000021.1"/>
</dbReference>
<feature type="transmembrane region" description="Helical" evidence="8">
    <location>
        <begin position="283"/>
        <end position="305"/>
    </location>
</feature>
<dbReference type="Proteomes" id="UP000238081">
    <property type="component" value="Unassembled WGS sequence"/>
</dbReference>
<evidence type="ECO:0000256" key="6">
    <source>
        <dbReference type="ARBA" id="ARBA00022989"/>
    </source>
</evidence>
<sequence>MKNFILSINVVAPLFLTIMFGYFIRRINLVDEYTLKKMNNLIFKTFLPMLLFFNVYSTNIEGAIDVRLMIFAPTCILLSCLGACAIVPFVVKENKKRGVVVQAIFRSNFVLFGLPVVLSLFGEDGAGITSILIAVIVPMFNFLAVIVLEVFRGGNLNLKTIIKGIITNPLILASLLGILMLVLQIKLPTIFEKTISDMSKIATPLALVVLGGSFRIEKINKNLKPLIIGVIGKLIIVPLIFIPIAIYLGFRDIELASVMIMLSAPVAVSSFTMAEQMEADGELAAQLVVFTSMFSVLTIFIYIFAMKQLCYI</sequence>
<comment type="similarity">
    <text evidence="2">Belongs to the auxin efflux carrier (TC 2.A.69) family.</text>
</comment>
<evidence type="ECO:0000256" key="5">
    <source>
        <dbReference type="ARBA" id="ARBA00022692"/>
    </source>
</evidence>
<feature type="transmembrane region" description="Helical" evidence="8">
    <location>
        <begin position="45"/>
        <end position="64"/>
    </location>
</feature>
<dbReference type="Gene3D" id="1.20.1530.20">
    <property type="match status" value="1"/>
</dbReference>
<feature type="transmembrane region" description="Helical" evidence="8">
    <location>
        <begin position="160"/>
        <end position="183"/>
    </location>
</feature>
<proteinExistence type="inferred from homology"/>
<dbReference type="AlphaFoldDB" id="A0A2S7F5B7"/>
<dbReference type="PANTHER" id="PTHR36838:SF4">
    <property type="entry name" value="AUXIN EFFLUX CARRIER FAMILY PROTEIN"/>
    <property type="match status" value="1"/>
</dbReference>
<dbReference type="PANTHER" id="PTHR36838">
    <property type="entry name" value="AUXIN EFFLUX CARRIER FAMILY PROTEIN"/>
    <property type="match status" value="1"/>
</dbReference>
<feature type="transmembrane region" description="Helical" evidence="8">
    <location>
        <begin position="70"/>
        <end position="91"/>
    </location>
</feature>
<evidence type="ECO:0000256" key="1">
    <source>
        <dbReference type="ARBA" id="ARBA00004651"/>
    </source>
</evidence>
<evidence type="ECO:0000256" key="2">
    <source>
        <dbReference type="ARBA" id="ARBA00010145"/>
    </source>
</evidence>
<feature type="transmembrane region" description="Helical" evidence="8">
    <location>
        <begin position="6"/>
        <end position="24"/>
    </location>
</feature>
<dbReference type="InterPro" id="IPR004776">
    <property type="entry name" value="Mem_transp_PIN-like"/>
</dbReference>
<feature type="transmembrane region" description="Helical" evidence="8">
    <location>
        <begin position="128"/>
        <end position="148"/>
    </location>
</feature>
<feature type="transmembrane region" description="Helical" evidence="8">
    <location>
        <begin position="255"/>
        <end position="274"/>
    </location>
</feature>
<dbReference type="Pfam" id="PF03547">
    <property type="entry name" value="Mem_trans"/>
    <property type="match status" value="2"/>
</dbReference>
<evidence type="ECO:0000313" key="10">
    <source>
        <dbReference type="Proteomes" id="UP000238081"/>
    </source>
</evidence>
<keyword evidence="4" id="KW-1003">Cell membrane</keyword>
<feature type="transmembrane region" description="Helical" evidence="8">
    <location>
        <begin position="103"/>
        <end position="122"/>
    </location>
</feature>
<keyword evidence="3" id="KW-0813">Transport</keyword>
<organism evidence="9 10">
    <name type="scientific">Clostridium butyricum</name>
    <dbReference type="NCBI Taxonomy" id="1492"/>
    <lineage>
        <taxon>Bacteria</taxon>
        <taxon>Bacillati</taxon>
        <taxon>Bacillota</taxon>
        <taxon>Clostridia</taxon>
        <taxon>Eubacteriales</taxon>
        <taxon>Clostridiaceae</taxon>
        <taxon>Clostridium</taxon>
    </lineage>
</organism>
<evidence type="ECO:0000256" key="7">
    <source>
        <dbReference type="ARBA" id="ARBA00023136"/>
    </source>
</evidence>
<name>A0A2S7F5B7_CLOBU</name>
<keyword evidence="7 8" id="KW-0472">Membrane</keyword>
<evidence type="ECO:0000256" key="4">
    <source>
        <dbReference type="ARBA" id="ARBA00022475"/>
    </source>
</evidence>
<dbReference type="EMBL" id="LRDH01000166">
    <property type="protein sequence ID" value="PPV12020.1"/>
    <property type="molecule type" value="Genomic_DNA"/>
</dbReference>
<reference evidence="9 10" key="1">
    <citation type="submission" date="2016-01" db="EMBL/GenBank/DDBJ databases">
        <title>Characterization of the Clostridium difficile lineages that are prevalent in Hong Kong and China.</title>
        <authorList>
            <person name="Kwok J.S.-L."/>
            <person name="Lam W.-Y."/>
            <person name="Ip M."/>
            <person name="Chan T.-F."/>
            <person name="Hawkey P.M."/>
            <person name="Tsui S.K.-W."/>
        </authorList>
    </citation>
    <scope>NUCLEOTIDE SEQUENCE [LARGE SCALE GENOMIC DNA]</scope>
    <source>
        <strain evidence="9 10">300064</strain>
    </source>
</reference>
<comment type="subcellular location">
    <subcellularLocation>
        <location evidence="1">Cell membrane</location>
        <topology evidence="1">Multi-pass membrane protein</topology>
    </subcellularLocation>
</comment>
<evidence type="ECO:0000256" key="3">
    <source>
        <dbReference type="ARBA" id="ARBA00022448"/>
    </source>
</evidence>
<accession>A0A2S7F5B7</accession>
<protein>
    <submittedName>
        <fullName evidence="9">Transporter</fullName>
    </submittedName>
</protein>
<evidence type="ECO:0000313" key="9">
    <source>
        <dbReference type="EMBL" id="PPV12020.1"/>
    </source>
</evidence>
<gene>
    <name evidence="9" type="ORF">AWN73_20010</name>
</gene>
<keyword evidence="5 8" id="KW-0812">Transmembrane</keyword>
<dbReference type="GO" id="GO:0005886">
    <property type="term" value="C:plasma membrane"/>
    <property type="evidence" value="ECO:0007669"/>
    <property type="project" value="UniProtKB-SubCell"/>
</dbReference>
<keyword evidence="6 8" id="KW-1133">Transmembrane helix</keyword>